<dbReference type="InterPro" id="IPR007434">
    <property type="entry name" value="FemAB-like"/>
</dbReference>
<dbReference type="RefSeq" id="WP_069273788.1">
    <property type="nucleotide sequence ID" value="NZ_CP013443.1"/>
</dbReference>
<reference evidence="1 2" key="1">
    <citation type="submission" date="2015-12" db="EMBL/GenBank/DDBJ databases">
        <title>Diversity of Burkholderia near neighbor genomes.</title>
        <authorList>
            <person name="Sahl J."/>
            <person name="Wagner D."/>
            <person name="Keim P."/>
        </authorList>
    </citation>
    <scope>NUCLEOTIDE SEQUENCE [LARGE SCALE GENOMIC DNA]</scope>
    <source>
        <strain evidence="1 2">MSMB1184WGS</strain>
    </source>
</reference>
<protein>
    <recommendedName>
        <fullName evidence="3">N-acetyltransferase</fullName>
    </recommendedName>
</protein>
<dbReference type="AlphaFoldDB" id="A0A1B4PX50"/>
<evidence type="ECO:0000313" key="1">
    <source>
        <dbReference type="EMBL" id="AOK18390.1"/>
    </source>
</evidence>
<dbReference type="InterPro" id="IPR016181">
    <property type="entry name" value="Acyl_CoA_acyltransferase"/>
</dbReference>
<evidence type="ECO:0008006" key="3">
    <source>
        <dbReference type="Google" id="ProtNLM"/>
    </source>
</evidence>
<accession>A0A1B4PX50</accession>
<proteinExistence type="predicted"/>
<organism evidence="1 2">
    <name type="scientific">Burkholderia cepacia</name>
    <name type="common">Pseudomonas cepacia</name>
    <dbReference type="NCBI Taxonomy" id="292"/>
    <lineage>
        <taxon>Bacteria</taxon>
        <taxon>Pseudomonadati</taxon>
        <taxon>Pseudomonadota</taxon>
        <taxon>Betaproteobacteria</taxon>
        <taxon>Burkholderiales</taxon>
        <taxon>Burkholderiaceae</taxon>
        <taxon>Burkholderia</taxon>
        <taxon>Burkholderia cepacia complex</taxon>
    </lineage>
</organism>
<gene>
    <name evidence="1" type="ORF">WT26_16475</name>
</gene>
<dbReference type="PANTHER" id="PTHR47017:SF1">
    <property type="entry name" value="ACYL-COA"/>
    <property type="match status" value="1"/>
</dbReference>
<sequence>MKHERIDYRTGILSSPAEVPADEWNALLARDAQPTPFLRHEFLDALHVARCAVDDTGWSPHFVTLTDERTGRLAAAAPVYAKQHSYGEYVFDWAWADAYQRNDLPYYPKLLCAVPFTPVQGTRLLAADDDARRRLAATLLAFAEQSDVSSLHVLFPTGDEAALLESMGMMLREGVQFHWINDGYRHFDDFLGTLEQKKRKNIRAERRKVHDAGVTFRRLTGDQITDADWRFFSRCYRQTYREHYSSPYLNLDFFRTIGATMPENLLLVIAEAGGQPIASALAVYRRGENGGGTLYGRYWGAVEHVPCLHFETAYYQLLEFCIEAGLDTFEGGAQGEHKLARGFLPTVTHSAHWLAHPAFSDAVARFLERETEHIHAYVDELHDHNPFKRGAD</sequence>
<dbReference type="Gene3D" id="3.40.630.30">
    <property type="match status" value="1"/>
</dbReference>
<dbReference type="SUPFAM" id="SSF55729">
    <property type="entry name" value="Acyl-CoA N-acyltransferases (Nat)"/>
    <property type="match status" value="1"/>
</dbReference>
<dbReference type="Pfam" id="PF04339">
    <property type="entry name" value="FemAB_like"/>
    <property type="match status" value="1"/>
</dbReference>
<dbReference type="Proteomes" id="UP000094776">
    <property type="component" value="Chromosome 1"/>
</dbReference>
<dbReference type="PANTHER" id="PTHR47017">
    <property type="entry name" value="ACYL-COA"/>
    <property type="match status" value="1"/>
</dbReference>
<dbReference type="EMBL" id="CP013443">
    <property type="protein sequence ID" value="AOK18390.1"/>
    <property type="molecule type" value="Genomic_DNA"/>
</dbReference>
<evidence type="ECO:0000313" key="2">
    <source>
        <dbReference type="Proteomes" id="UP000094776"/>
    </source>
</evidence>
<name>A0A1B4PX50_BURCE</name>